<dbReference type="Gene3D" id="3.30.1330.40">
    <property type="entry name" value="RutC-like"/>
    <property type="match status" value="1"/>
</dbReference>
<dbReference type="GO" id="GO:0019239">
    <property type="term" value="F:deaminase activity"/>
    <property type="evidence" value="ECO:0007669"/>
    <property type="project" value="TreeGrafter"/>
</dbReference>
<dbReference type="Proteomes" id="UP001149009">
    <property type="component" value="Unassembled WGS sequence"/>
</dbReference>
<keyword evidence="2" id="KW-1185">Reference proteome</keyword>
<organism evidence="1 2">
    <name type="scientific">Chelativorans petroleitrophicus</name>
    <dbReference type="NCBI Taxonomy" id="2975484"/>
    <lineage>
        <taxon>Bacteria</taxon>
        <taxon>Pseudomonadati</taxon>
        <taxon>Pseudomonadota</taxon>
        <taxon>Alphaproteobacteria</taxon>
        <taxon>Hyphomicrobiales</taxon>
        <taxon>Phyllobacteriaceae</taxon>
        <taxon>Chelativorans</taxon>
    </lineage>
</organism>
<protein>
    <submittedName>
        <fullName evidence="1">RidA family protein</fullName>
    </submittedName>
</protein>
<dbReference type="AlphaFoldDB" id="A0A9X2XCC3"/>
<evidence type="ECO:0000313" key="2">
    <source>
        <dbReference type="Proteomes" id="UP001149009"/>
    </source>
</evidence>
<dbReference type="InterPro" id="IPR006175">
    <property type="entry name" value="YjgF/YER057c/UK114"/>
</dbReference>
<evidence type="ECO:0000313" key="1">
    <source>
        <dbReference type="EMBL" id="MCT8992204.1"/>
    </source>
</evidence>
<dbReference type="RefSeq" id="WP_261517156.1">
    <property type="nucleotide sequence ID" value="NZ_JAODNV010000029.1"/>
</dbReference>
<name>A0A9X2XCC3_9HYPH</name>
<dbReference type="PANTHER" id="PTHR11803">
    <property type="entry name" value="2-IMINOBUTANOATE/2-IMINOPROPANOATE DEAMINASE RIDA"/>
    <property type="match status" value="1"/>
</dbReference>
<accession>A0A9X2XCC3</accession>
<dbReference type="Pfam" id="PF01042">
    <property type="entry name" value="Ribonuc_L-PSP"/>
    <property type="match status" value="1"/>
</dbReference>
<gene>
    <name evidence="1" type="ORF">NYR54_18260</name>
</gene>
<dbReference type="InterPro" id="IPR035959">
    <property type="entry name" value="RutC-like_sf"/>
</dbReference>
<dbReference type="SUPFAM" id="SSF55298">
    <property type="entry name" value="YjgF-like"/>
    <property type="match status" value="1"/>
</dbReference>
<proteinExistence type="predicted"/>
<dbReference type="PANTHER" id="PTHR11803:SF39">
    <property type="entry name" value="2-IMINOBUTANOATE_2-IMINOPROPANOATE DEAMINASE"/>
    <property type="match status" value="1"/>
</dbReference>
<sequence length="156" mass="17016">MRFLNVCCSTIAWTENNQQIGAASSSSLMEERRHIFSPRLFQSSAPFSHLVIAGDIGIVSGIIGQDAASGGLVSEDVTAQTHAAFDNLQIALEDAGLSLAHLISTRLYLLDYRHFEEINSVYRERLADPYPARTTLQVSALPLGAKVQIEAIVTTR</sequence>
<reference evidence="1" key="1">
    <citation type="submission" date="2022-08" db="EMBL/GenBank/DDBJ databases">
        <title>Chelativorans sichuanense sp. nov., a paraffin oil-degrading bacterium isolated from a mixture of oil-based drill cuttings and paddy soil.</title>
        <authorList>
            <person name="Yu J."/>
            <person name="Liu H."/>
            <person name="Chen Q."/>
        </authorList>
    </citation>
    <scope>NUCLEOTIDE SEQUENCE</scope>
    <source>
        <strain evidence="1">SCAU 2101</strain>
    </source>
</reference>
<comment type="caution">
    <text evidence="1">The sequence shown here is derived from an EMBL/GenBank/DDBJ whole genome shotgun (WGS) entry which is preliminary data.</text>
</comment>
<dbReference type="GO" id="GO:0005829">
    <property type="term" value="C:cytosol"/>
    <property type="evidence" value="ECO:0007669"/>
    <property type="project" value="TreeGrafter"/>
</dbReference>
<dbReference type="CDD" id="cd00448">
    <property type="entry name" value="YjgF_YER057c_UK114_family"/>
    <property type="match status" value="1"/>
</dbReference>
<dbReference type="EMBL" id="JAODNV010000029">
    <property type="protein sequence ID" value="MCT8992204.1"/>
    <property type="molecule type" value="Genomic_DNA"/>
</dbReference>